<dbReference type="STRING" id="1797582.A2442_03685"/>
<evidence type="ECO:0000256" key="8">
    <source>
        <dbReference type="SAM" id="MobiDB-lite"/>
    </source>
</evidence>
<comment type="caution">
    <text evidence="9">The sequence shown here is derived from an EMBL/GenBank/DDBJ whole genome shotgun (WGS) entry which is preliminary data.</text>
</comment>
<dbReference type="NCBIfam" id="TIGR03625">
    <property type="entry name" value="L3_bact"/>
    <property type="match status" value="1"/>
</dbReference>
<evidence type="ECO:0000313" key="10">
    <source>
        <dbReference type="Proteomes" id="UP000179003"/>
    </source>
</evidence>
<dbReference type="InterPro" id="IPR009000">
    <property type="entry name" value="Transl_B-barrel_sf"/>
</dbReference>
<comment type="function">
    <text evidence="7">One of the primary rRNA binding proteins, it binds directly near the 3'-end of the 23S rRNA, where it nucleates assembly of the 50S subunit.</text>
</comment>
<dbReference type="HAMAP" id="MF_01325_B">
    <property type="entry name" value="Ribosomal_uL3_B"/>
    <property type="match status" value="1"/>
</dbReference>
<dbReference type="Gene3D" id="2.40.30.10">
    <property type="entry name" value="Translation factors"/>
    <property type="match status" value="1"/>
</dbReference>
<reference evidence="9 10" key="1">
    <citation type="journal article" date="2016" name="Nat. Commun.">
        <title>Thousands of microbial genomes shed light on interconnected biogeochemical processes in an aquifer system.</title>
        <authorList>
            <person name="Anantharaman K."/>
            <person name="Brown C.T."/>
            <person name="Hug L.A."/>
            <person name="Sharon I."/>
            <person name="Castelle C.J."/>
            <person name="Probst A.J."/>
            <person name="Thomas B.C."/>
            <person name="Singh A."/>
            <person name="Wilkins M.J."/>
            <person name="Karaoz U."/>
            <person name="Brodie E.L."/>
            <person name="Williams K.H."/>
            <person name="Hubbard S.S."/>
            <person name="Banfield J.F."/>
        </authorList>
    </citation>
    <scope>NUCLEOTIDE SEQUENCE [LARGE SCALE GENOMIC DNA]</scope>
</reference>
<comment type="subunit">
    <text evidence="7">Part of the 50S ribosomal subunit. Forms a cluster with proteins L14 and L19.</text>
</comment>
<evidence type="ECO:0000256" key="5">
    <source>
        <dbReference type="ARBA" id="ARBA00023274"/>
    </source>
</evidence>
<sequence>MKFILGTKEQMTQVFNKEGVVFPVTIISAGPITVTQIKNKEGDGYESIQVGYGEKKEKNINKPMKGHLKDLGNFRYLKEFSNPDNTPFEVKVGDKIDVSSFKEGEEVVVSSISKGKGFQGVVKRHNFSGGPRSHGQKHSERKPGSIGSTGPQKVFKGTRMAGRMGSDRVTVKNLEIVQIDKENNRILIKGAISGRRGTLVEIVST</sequence>
<name>A0A1F5EJQ3_9BACT</name>
<dbReference type="FunFam" id="2.40.30.10:FF:000004">
    <property type="entry name" value="50S ribosomal protein L3"/>
    <property type="match status" value="1"/>
</dbReference>
<evidence type="ECO:0000256" key="6">
    <source>
        <dbReference type="ARBA" id="ARBA00035243"/>
    </source>
</evidence>
<comment type="similarity">
    <text evidence="1 7">Belongs to the universal ribosomal protein uL3 family.</text>
</comment>
<dbReference type="SUPFAM" id="SSF50447">
    <property type="entry name" value="Translation proteins"/>
    <property type="match status" value="1"/>
</dbReference>
<gene>
    <name evidence="7" type="primary">rplC</name>
    <name evidence="9" type="ORF">A2442_03685</name>
</gene>
<dbReference type="InterPro" id="IPR000597">
    <property type="entry name" value="Ribosomal_uL3"/>
</dbReference>
<dbReference type="GO" id="GO:0022625">
    <property type="term" value="C:cytosolic large ribosomal subunit"/>
    <property type="evidence" value="ECO:0007669"/>
    <property type="project" value="TreeGrafter"/>
</dbReference>
<dbReference type="PANTHER" id="PTHR11229">
    <property type="entry name" value="50S RIBOSOMAL PROTEIN L3"/>
    <property type="match status" value="1"/>
</dbReference>
<dbReference type="PANTHER" id="PTHR11229:SF16">
    <property type="entry name" value="LARGE RIBOSOMAL SUBUNIT PROTEIN UL3C"/>
    <property type="match status" value="1"/>
</dbReference>
<organism evidence="9 10">
    <name type="scientific">Candidatus Campbellbacteria bacterium RIFOXYC2_FULL_35_25</name>
    <dbReference type="NCBI Taxonomy" id="1797582"/>
    <lineage>
        <taxon>Bacteria</taxon>
        <taxon>Candidatus Campbelliibacteriota</taxon>
    </lineage>
</organism>
<dbReference type="GO" id="GO:0019843">
    <property type="term" value="F:rRNA binding"/>
    <property type="evidence" value="ECO:0007669"/>
    <property type="project" value="UniProtKB-UniRule"/>
</dbReference>
<dbReference type="InterPro" id="IPR019927">
    <property type="entry name" value="Ribosomal_uL3_bac/org-type"/>
</dbReference>
<evidence type="ECO:0000313" key="9">
    <source>
        <dbReference type="EMBL" id="OGD67647.1"/>
    </source>
</evidence>
<dbReference type="Gene3D" id="3.30.160.810">
    <property type="match status" value="1"/>
</dbReference>
<feature type="region of interest" description="Disordered" evidence="8">
    <location>
        <begin position="124"/>
        <end position="161"/>
    </location>
</feature>
<proteinExistence type="inferred from homology"/>
<dbReference type="AlphaFoldDB" id="A0A1F5EJQ3"/>
<evidence type="ECO:0000256" key="1">
    <source>
        <dbReference type="ARBA" id="ARBA00006540"/>
    </source>
</evidence>
<dbReference type="Proteomes" id="UP000179003">
    <property type="component" value="Unassembled WGS sequence"/>
</dbReference>
<dbReference type="GO" id="GO:0006412">
    <property type="term" value="P:translation"/>
    <property type="evidence" value="ECO:0007669"/>
    <property type="project" value="UniProtKB-UniRule"/>
</dbReference>
<evidence type="ECO:0000256" key="7">
    <source>
        <dbReference type="HAMAP-Rule" id="MF_01325"/>
    </source>
</evidence>
<keyword evidence="4 7" id="KW-0689">Ribosomal protein</keyword>
<dbReference type="EMBL" id="MFAE01000002">
    <property type="protein sequence ID" value="OGD67647.1"/>
    <property type="molecule type" value="Genomic_DNA"/>
</dbReference>
<protein>
    <recommendedName>
        <fullName evidence="6 7">Large ribosomal subunit protein uL3</fullName>
    </recommendedName>
</protein>
<keyword evidence="2 7" id="KW-0699">rRNA-binding</keyword>
<keyword evidence="5 7" id="KW-0687">Ribonucleoprotein</keyword>
<dbReference type="GO" id="GO:0003735">
    <property type="term" value="F:structural constituent of ribosome"/>
    <property type="evidence" value="ECO:0007669"/>
    <property type="project" value="UniProtKB-UniRule"/>
</dbReference>
<evidence type="ECO:0000256" key="4">
    <source>
        <dbReference type="ARBA" id="ARBA00022980"/>
    </source>
</evidence>
<evidence type="ECO:0000256" key="3">
    <source>
        <dbReference type="ARBA" id="ARBA00022884"/>
    </source>
</evidence>
<dbReference type="Pfam" id="PF00297">
    <property type="entry name" value="Ribosomal_L3"/>
    <property type="match status" value="1"/>
</dbReference>
<evidence type="ECO:0000256" key="2">
    <source>
        <dbReference type="ARBA" id="ARBA00022730"/>
    </source>
</evidence>
<accession>A0A1F5EJQ3</accession>
<keyword evidence="3 7" id="KW-0694">RNA-binding</keyword>